<reference evidence="2 3" key="1">
    <citation type="journal article" date="2019" name="Commun. Biol.">
        <title>The bagworm genome reveals a unique fibroin gene that provides high tensile strength.</title>
        <authorList>
            <person name="Kono N."/>
            <person name="Nakamura H."/>
            <person name="Ohtoshi R."/>
            <person name="Tomita M."/>
            <person name="Numata K."/>
            <person name="Arakawa K."/>
        </authorList>
    </citation>
    <scope>NUCLEOTIDE SEQUENCE [LARGE SCALE GENOMIC DNA]</scope>
</reference>
<protein>
    <submittedName>
        <fullName evidence="2">Uncharacterized protein</fullName>
    </submittedName>
</protein>
<accession>A0A4C1SU43</accession>
<feature type="compositionally biased region" description="Basic and acidic residues" evidence="1">
    <location>
        <begin position="383"/>
        <end position="395"/>
    </location>
</feature>
<name>A0A4C1SU43_EUMVA</name>
<organism evidence="2 3">
    <name type="scientific">Eumeta variegata</name>
    <name type="common">Bagworm moth</name>
    <name type="synonym">Eumeta japonica</name>
    <dbReference type="NCBI Taxonomy" id="151549"/>
    <lineage>
        <taxon>Eukaryota</taxon>
        <taxon>Metazoa</taxon>
        <taxon>Ecdysozoa</taxon>
        <taxon>Arthropoda</taxon>
        <taxon>Hexapoda</taxon>
        <taxon>Insecta</taxon>
        <taxon>Pterygota</taxon>
        <taxon>Neoptera</taxon>
        <taxon>Endopterygota</taxon>
        <taxon>Lepidoptera</taxon>
        <taxon>Glossata</taxon>
        <taxon>Ditrysia</taxon>
        <taxon>Tineoidea</taxon>
        <taxon>Psychidae</taxon>
        <taxon>Oiketicinae</taxon>
        <taxon>Eumeta</taxon>
    </lineage>
</organism>
<dbReference type="EMBL" id="BGZK01000019">
    <property type="protein sequence ID" value="GBP05753.1"/>
    <property type="molecule type" value="Genomic_DNA"/>
</dbReference>
<evidence type="ECO:0000313" key="3">
    <source>
        <dbReference type="Proteomes" id="UP000299102"/>
    </source>
</evidence>
<feature type="region of interest" description="Disordered" evidence="1">
    <location>
        <begin position="383"/>
        <end position="417"/>
    </location>
</feature>
<dbReference type="OrthoDB" id="6627680at2759"/>
<gene>
    <name evidence="2" type="ORF">EVAR_5079_1</name>
</gene>
<comment type="caution">
    <text evidence="2">The sequence shown here is derived from an EMBL/GenBank/DDBJ whole genome shotgun (WGS) entry which is preliminary data.</text>
</comment>
<keyword evidence="3" id="KW-1185">Reference proteome</keyword>
<sequence>MGSSIRRPKPTAALLLDVAIAFGKVWYNELIYKLHYRTDLYSYYKIFSRTETFDFALKQHASRPDQLKLESRLGAFLLFLYSFLTARTAVRNSCQAHRPSIPDSHFQTPNIGTTRAAPVVLNDDLGRGPCLFDVPLGSHSKSIWGLSTTLAAHNEFGYAVKTFGLTARSRRCFTAVHADASLTEVGEIQMSNAAERGGRLCLFVARSVLSLALQVLNGTLQSEVTTVYDWYLPTMTAHHVMLNLIPKMKVKCVYMCTASVGVAMGFVAGRSIRCRTAGFNFDHWDFAAASSAHAYVLVNVVGTSAAASRSARDKSAPTSGDATPAVAVLVLAFSRGSSVRGSFFLKKDHTNVCKKVFECFICEPANGGSRHLIEHARAHAFKETERARRAQDVPRRLHQAVGSRRRLLQPRERRPPC</sequence>
<evidence type="ECO:0000313" key="2">
    <source>
        <dbReference type="EMBL" id="GBP05753.1"/>
    </source>
</evidence>
<proteinExistence type="predicted"/>
<dbReference type="AlphaFoldDB" id="A0A4C1SU43"/>
<evidence type="ECO:0000256" key="1">
    <source>
        <dbReference type="SAM" id="MobiDB-lite"/>
    </source>
</evidence>
<dbReference type="Proteomes" id="UP000299102">
    <property type="component" value="Unassembled WGS sequence"/>
</dbReference>